<dbReference type="InterPro" id="IPR005123">
    <property type="entry name" value="Oxoglu/Fe-dep_dioxygenase_dom"/>
</dbReference>
<keyword evidence="3" id="KW-0847">Vitamin C</keyword>
<feature type="domain" description="Fe2OG dioxygenase" evidence="7">
    <location>
        <begin position="110"/>
        <end position="209"/>
    </location>
</feature>
<dbReference type="InterPro" id="IPR006620">
    <property type="entry name" value="Pro_4_hyd_alph"/>
</dbReference>
<dbReference type="Proteomes" id="UP001069090">
    <property type="component" value="Unassembled WGS sequence"/>
</dbReference>
<evidence type="ECO:0000256" key="1">
    <source>
        <dbReference type="ARBA" id="ARBA00001961"/>
    </source>
</evidence>
<evidence type="ECO:0000256" key="2">
    <source>
        <dbReference type="ARBA" id="ARBA00022723"/>
    </source>
</evidence>
<comment type="caution">
    <text evidence="8">The sequence shown here is derived from an EMBL/GenBank/DDBJ whole genome shotgun (WGS) entry which is preliminary data.</text>
</comment>
<evidence type="ECO:0000256" key="6">
    <source>
        <dbReference type="ARBA" id="ARBA00023004"/>
    </source>
</evidence>
<dbReference type="RefSeq" id="WP_258331421.1">
    <property type="nucleotide sequence ID" value="NZ_JAPTGG010000006.1"/>
</dbReference>
<dbReference type="InterPro" id="IPR051559">
    <property type="entry name" value="HIF_prolyl_hydroxylases"/>
</dbReference>
<evidence type="ECO:0000259" key="7">
    <source>
        <dbReference type="PROSITE" id="PS51471"/>
    </source>
</evidence>
<name>A0A9J6RLL7_9GAMM</name>
<dbReference type="GO" id="GO:0008198">
    <property type="term" value="F:ferrous iron binding"/>
    <property type="evidence" value="ECO:0007669"/>
    <property type="project" value="TreeGrafter"/>
</dbReference>
<dbReference type="InterPro" id="IPR044862">
    <property type="entry name" value="Pro_4_hyd_alph_FE2OG_OXY"/>
</dbReference>
<accession>A0A9J6RLL7</accession>
<keyword evidence="4" id="KW-0223">Dioxygenase</keyword>
<evidence type="ECO:0000313" key="8">
    <source>
        <dbReference type="EMBL" id="MCZ0865274.1"/>
    </source>
</evidence>
<dbReference type="Gene3D" id="2.60.120.620">
    <property type="entry name" value="q2cbj1_9rhob like domain"/>
    <property type="match status" value="1"/>
</dbReference>
<dbReference type="SMART" id="SM00702">
    <property type="entry name" value="P4Hc"/>
    <property type="match status" value="1"/>
</dbReference>
<dbReference type="GO" id="GO:0031543">
    <property type="term" value="F:peptidyl-proline dioxygenase activity"/>
    <property type="evidence" value="ECO:0007669"/>
    <property type="project" value="TreeGrafter"/>
</dbReference>
<proteinExistence type="predicted"/>
<evidence type="ECO:0000256" key="4">
    <source>
        <dbReference type="ARBA" id="ARBA00022964"/>
    </source>
</evidence>
<comment type="cofactor">
    <cofactor evidence="1">
        <name>L-ascorbate</name>
        <dbReference type="ChEBI" id="CHEBI:38290"/>
    </cofactor>
</comment>
<dbReference type="PANTHER" id="PTHR12907:SF26">
    <property type="entry name" value="HIF PROLYL HYDROXYLASE, ISOFORM C"/>
    <property type="match status" value="1"/>
</dbReference>
<dbReference type="EMBL" id="JAPTGG010000006">
    <property type="protein sequence ID" value="MCZ0865274.1"/>
    <property type="molecule type" value="Genomic_DNA"/>
</dbReference>
<keyword evidence="6" id="KW-0408">Iron</keyword>
<dbReference type="AlphaFoldDB" id="A0A9J6RLL7"/>
<protein>
    <submittedName>
        <fullName evidence="8">2OG-Fe(II) oxygenase</fullName>
    </submittedName>
</protein>
<dbReference type="PROSITE" id="PS51471">
    <property type="entry name" value="FE2OG_OXY"/>
    <property type="match status" value="1"/>
</dbReference>
<gene>
    <name evidence="8" type="ORF">O0V09_08690</name>
</gene>
<keyword evidence="5" id="KW-0560">Oxidoreductase</keyword>
<dbReference type="GO" id="GO:0031418">
    <property type="term" value="F:L-ascorbic acid binding"/>
    <property type="evidence" value="ECO:0007669"/>
    <property type="project" value="UniProtKB-KW"/>
</dbReference>
<keyword evidence="2" id="KW-0479">Metal-binding</keyword>
<organism evidence="8 9">
    <name type="scientific">Dasania phycosphaerae</name>
    <dbReference type="NCBI Taxonomy" id="2950436"/>
    <lineage>
        <taxon>Bacteria</taxon>
        <taxon>Pseudomonadati</taxon>
        <taxon>Pseudomonadota</taxon>
        <taxon>Gammaproteobacteria</taxon>
        <taxon>Cellvibrionales</taxon>
        <taxon>Spongiibacteraceae</taxon>
        <taxon>Dasania</taxon>
    </lineage>
</organism>
<keyword evidence="9" id="KW-1185">Reference proteome</keyword>
<dbReference type="PANTHER" id="PTHR12907">
    <property type="entry name" value="EGL NINE HOMOLOG-RELATED"/>
    <property type="match status" value="1"/>
</dbReference>
<reference evidence="8 9" key="1">
    <citation type="submission" date="2022-12" db="EMBL/GenBank/DDBJ databases">
        <title>Dasania phycosphaerae sp. nov., isolated from particulate material of the south coast of Korea.</title>
        <authorList>
            <person name="Jiang Y."/>
        </authorList>
    </citation>
    <scope>NUCLEOTIDE SEQUENCE [LARGE SCALE GENOMIC DNA]</scope>
    <source>
        <strain evidence="8 9">GY-19</strain>
    </source>
</reference>
<sequence>MNSALDLANFELCTNTQQQYATITEQLYSQGYCVIEQALAADFAMALHGQAKASTSHYKKAEVGRGDNKHYNPAIRSDEILWITGQTAVEAKWLSWADGLRTQLNRRLFLNLSNFESHFSHYPVGAFYRKHRDAFQGNNSRLVSVVAYLNPNWREQDAGEMLIYDEQQQQTINVQPQLGTVAVFLSNDFPHEVLATQHDRYSIASWFSANDPSSPVISRLR</sequence>
<evidence type="ECO:0000256" key="5">
    <source>
        <dbReference type="ARBA" id="ARBA00023002"/>
    </source>
</evidence>
<evidence type="ECO:0000313" key="9">
    <source>
        <dbReference type="Proteomes" id="UP001069090"/>
    </source>
</evidence>
<evidence type="ECO:0000256" key="3">
    <source>
        <dbReference type="ARBA" id="ARBA00022896"/>
    </source>
</evidence>
<dbReference type="GO" id="GO:0071456">
    <property type="term" value="P:cellular response to hypoxia"/>
    <property type="evidence" value="ECO:0007669"/>
    <property type="project" value="TreeGrafter"/>
</dbReference>
<dbReference type="Pfam" id="PF13640">
    <property type="entry name" value="2OG-FeII_Oxy_3"/>
    <property type="match status" value="1"/>
</dbReference>